<accession>A0A9N8VSU2</accession>
<dbReference type="Proteomes" id="UP000789508">
    <property type="component" value="Unassembled WGS sequence"/>
</dbReference>
<dbReference type="EMBL" id="CAJVPS010000206">
    <property type="protein sequence ID" value="CAG8465131.1"/>
    <property type="molecule type" value="Genomic_DNA"/>
</dbReference>
<dbReference type="AlphaFoldDB" id="A0A9N8VSU2"/>
<sequence>MEKLETIMKLISFYQSNTYKELVFYEKLNEKLSDYQILIIIWNVIAKAYEEKEKDVDELSRTLSSDIIENITVIIEFLTIKQIINLNNHLIINSLGRIPEEDIDVLDDDQTSIDFDYVTRVSAMPKEFWLCQRVLAMPKRFRLCQKSFGYAKELQICQKILIIVNTIYI</sequence>
<protein>
    <submittedName>
        <fullName evidence="1">2133_t:CDS:1</fullName>
    </submittedName>
</protein>
<evidence type="ECO:0000313" key="1">
    <source>
        <dbReference type="EMBL" id="CAG8465131.1"/>
    </source>
</evidence>
<name>A0A9N8VSU2_9GLOM</name>
<reference evidence="1" key="1">
    <citation type="submission" date="2021-06" db="EMBL/GenBank/DDBJ databases">
        <authorList>
            <person name="Kallberg Y."/>
            <person name="Tangrot J."/>
            <person name="Rosling A."/>
        </authorList>
    </citation>
    <scope>NUCLEOTIDE SEQUENCE</scope>
    <source>
        <strain evidence="1">FL130A</strain>
    </source>
</reference>
<evidence type="ECO:0000313" key="2">
    <source>
        <dbReference type="Proteomes" id="UP000789508"/>
    </source>
</evidence>
<comment type="caution">
    <text evidence="1">The sequence shown here is derived from an EMBL/GenBank/DDBJ whole genome shotgun (WGS) entry which is preliminary data.</text>
</comment>
<keyword evidence="2" id="KW-1185">Reference proteome</keyword>
<organism evidence="1 2">
    <name type="scientific">Ambispora leptoticha</name>
    <dbReference type="NCBI Taxonomy" id="144679"/>
    <lineage>
        <taxon>Eukaryota</taxon>
        <taxon>Fungi</taxon>
        <taxon>Fungi incertae sedis</taxon>
        <taxon>Mucoromycota</taxon>
        <taxon>Glomeromycotina</taxon>
        <taxon>Glomeromycetes</taxon>
        <taxon>Archaeosporales</taxon>
        <taxon>Ambisporaceae</taxon>
        <taxon>Ambispora</taxon>
    </lineage>
</organism>
<feature type="non-terminal residue" evidence="1">
    <location>
        <position position="169"/>
    </location>
</feature>
<gene>
    <name evidence="1" type="ORF">ALEPTO_LOCUS1739</name>
</gene>
<proteinExistence type="predicted"/>